<evidence type="ECO:0000313" key="2">
    <source>
        <dbReference type="Proteomes" id="UP000509346"/>
    </source>
</evidence>
<organism evidence="1 2">
    <name type="scientific">Halosimplex pelagicum</name>
    <dbReference type="NCBI Taxonomy" id="869886"/>
    <lineage>
        <taxon>Archaea</taxon>
        <taxon>Methanobacteriati</taxon>
        <taxon>Methanobacteriota</taxon>
        <taxon>Stenosarchaea group</taxon>
        <taxon>Halobacteria</taxon>
        <taxon>Halobacteriales</taxon>
        <taxon>Haloarculaceae</taxon>
        <taxon>Halosimplex</taxon>
    </lineage>
</organism>
<dbReference type="RefSeq" id="WP_179920800.1">
    <property type="nucleotide sequence ID" value="NZ_CP058909.1"/>
</dbReference>
<dbReference type="AlphaFoldDB" id="A0A7D5P9C0"/>
<gene>
    <name evidence="1" type="ORF">HZS54_04745</name>
</gene>
<name>A0A7D5P9C0_9EURY</name>
<evidence type="ECO:0000313" key="1">
    <source>
        <dbReference type="EMBL" id="QLH80985.1"/>
    </source>
</evidence>
<dbReference type="GeneID" id="56081872"/>
<dbReference type="EMBL" id="CP058909">
    <property type="protein sequence ID" value="QLH80985.1"/>
    <property type="molecule type" value="Genomic_DNA"/>
</dbReference>
<reference evidence="1 2" key="1">
    <citation type="submission" date="2020-07" db="EMBL/GenBank/DDBJ databases">
        <title>Halosimplex litoreum sp. nov. and Halosimplex rubrum sp. nov., isolated from different salt environments.</title>
        <authorList>
            <person name="Cui H."/>
        </authorList>
    </citation>
    <scope>NUCLEOTIDE SEQUENCE [LARGE SCALE GENOMIC DNA]</scope>
    <source>
        <strain evidence="1 2">R2</strain>
    </source>
</reference>
<accession>A0A7D5P9C0</accession>
<keyword evidence="2" id="KW-1185">Reference proteome</keyword>
<dbReference type="KEGG" id="hpel:HZS54_04745"/>
<protein>
    <submittedName>
        <fullName evidence="1">Uncharacterized protein</fullName>
    </submittedName>
</protein>
<sequence length="51" mass="5732">MATSDEQPAESEMLPDEREAIAERAGDLDELDDDEFLTTDELAEKLGFSRE</sequence>
<dbReference type="Proteomes" id="UP000509346">
    <property type="component" value="Chromosome"/>
</dbReference>
<proteinExistence type="predicted"/>